<name>A0A151PGC2_ALLMI</name>
<keyword evidence="3" id="KW-1185">Reference proteome</keyword>
<proteinExistence type="predicted"/>
<feature type="region of interest" description="Disordered" evidence="1">
    <location>
        <begin position="24"/>
        <end position="52"/>
    </location>
</feature>
<evidence type="ECO:0000256" key="1">
    <source>
        <dbReference type="SAM" id="MobiDB-lite"/>
    </source>
</evidence>
<evidence type="ECO:0000313" key="3">
    <source>
        <dbReference type="Proteomes" id="UP000050525"/>
    </source>
</evidence>
<dbReference type="Proteomes" id="UP000050525">
    <property type="component" value="Unassembled WGS sequence"/>
</dbReference>
<sequence>MGLAHILTAVSTEQSPKTTRLLLQSQDQHLDVGESSPSRDEDSGSPPPNTGAIQMYQLCQQRTLDRNLLLQWLMVAEDEQETWVWAQAWQAENTT</sequence>
<feature type="compositionally biased region" description="Basic and acidic residues" evidence="1">
    <location>
        <begin position="28"/>
        <end position="42"/>
    </location>
</feature>
<comment type="caution">
    <text evidence="2">The sequence shown here is derived from an EMBL/GenBank/DDBJ whole genome shotgun (WGS) entry which is preliminary data.</text>
</comment>
<dbReference type="AlphaFoldDB" id="A0A151PGC2"/>
<accession>A0A151PGC2</accession>
<evidence type="ECO:0000313" key="2">
    <source>
        <dbReference type="EMBL" id="KYO48146.1"/>
    </source>
</evidence>
<dbReference type="EMBL" id="AKHW03000257">
    <property type="protein sequence ID" value="KYO48146.1"/>
    <property type="molecule type" value="Genomic_DNA"/>
</dbReference>
<reference evidence="2 3" key="1">
    <citation type="journal article" date="2012" name="Genome Biol.">
        <title>Sequencing three crocodilian genomes to illuminate the evolution of archosaurs and amniotes.</title>
        <authorList>
            <person name="St John J.A."/>
            <person name="Braun E.L."/>
            <person name="Isberg S.R."/>
            <person name="Miles L.G."/>
            <person name="Chong A.Y."/>
            <person name="Gongora J."/>
            <person name="Dalzell P."/>
            <person name="Moran C."/>
            <person name="Bed'hom B."/>
            <person name="Abzhanov A."/>
            <person name="Burgess S.C."/>
            <person name="Cooksey A.M."/>
            <person name="Castoe T.A."/>
            <person name="Crawford N.G."/>
            <person name="Densmore L.D."/>
            <person name="Drew J.C."/>
            <person name="Edwards S.V."/>
            <person name="Faircloth B.C."/>
            <person name="Fujita M.K."/>
            <person name="Greenwold M.J."/>
            <person name="Hoffmann F.G."/>
            <person name="Howard J.M."/>
            <person name="Iguchi T."/>
            <person name="Janes D.E."/>
            <person name="Khan S.Y."/>
            <person name="Kohno S."/>
            <person name="de Koning A.J."/>
            <person name="Lance S.L."/>
            <person name="McCarthy F.M."/>
            <person name="McCormack J.E."/>
            <person name="Merchant M.E."/>
            <person name="Peterson D.G."/>
            <person name="Pollock D.D."/>
            <person name="Pourmand N."/>
            <person name="Raney B.J."/>
            <person name="Roessler K.A."/>
            <person name="Sanford J.R."/>
            <person name="Sawyer R.H."/>
            <person name="Schmidt C.J."/>
            <person name="Triplett E.W."/>
            <person name="Tuberville T.D."/>
            <person name="Venegas-Anaya M."/>
            <person name="Howard J.T."/>
            <person name="Jarvis E.D."/>
            <person name="Guillette L.J.Jr."/>
            <person name="Glenn T.C."/>
            <person name="Green R.E."/>
            <person name="Ray D.A."/>
        </authorList>
    </citation>
    <scope>NUCLEOTIDE SEQUENCE [LARGE SCALE GENOMIC DNA]</scope>
    <source>
        <strain evidence="2">KSC_2009_1</strain>
    </source>
</reference>
<gene>
    <name evidence="2" type="ORF">Y1Q_0001949</name>
</gene>
<protein>
    <submittedName>
        <fullName evidence="2">Uncharacterized protein</fullName>
    </submittedName>
</protein>
<organism evidence="2 3">
    <name type="scientific">Alligator mississippiensis</name>
    <name type="common">American alligator</name>
    <dbReference type="NCBI Taxonomy" id="8496"/>
    <lineage>
        <taxon>Eukaryota</taxon>
        <taxon>Metazoa</taxon>
        <taxon>Chordata</taxon>
        <taxon>Craniata</taxon>
        <taxon>Vertebrata</taxon>
        <taxon>Euteleostomi</taxon>
        <taxon>Archelosauria</taxon>
        <taxon>Archosauria</taxon>
        <taxon>Crocodylia</taxon>
        <taxon>Alligatoridae</taxon>
        <taxon>Alligatorinae</taxon>
        <taxon>Alligator</taxon>
    </lineage>
</organism>